<feature type="chain" id="PRO_5044691929" description="SGNH hydrolase-type esterase domain-containing protein" evidence="2">
    <location>
        <begin position="24"/>
        <end position="219"/>
    </location>
</feature>
<reference evidence="3" key="2">
    <citation type="submission" date="2020-09" db="EMBL/GenBank/DDBJ databases">
        <title>Novel species in genus Aeromicrobium.</title>
        <authorList>
            <person name="Zhang G."/>
        </authorList>
    </citation>
    <scope>NUCLEOTIDE SEQUENCE</scope>
    <source>
        <strain evidence="3">SSW1-57</strain>
    </source>
</reference>
<organism evidence="3 7">
    <name type="scientific">Aeromicrobium tamlense</name>
    <dbReference type="NCBI Taxonomy" id="375541"/>
    <lineage>
        <taxon>Bacteria</taxon>
        <taxon>Bacillati</taxon>
        <taxon>Actinomycetota</taxon>
        <taxon>Actinomycetes</taxon>
        <taxon>Propionibacteriales</taxon>
        <taxon>Nocardioidaceae</taxon>
        <taxon>Aeromicrobium</taxon>
    </lineage>
</organism>
<evidence type="ECO:0000313" key="4">
    <source>
        <dbReference type="EMBL" id="MBD1271522.1"/>
    </source>
</evidence>
<dbReference type="Gene3D" id="3.40.50.1110">
    <property type="entry name" value="SGNH hydrolase"/>
    <property type="match status" value="1"/>
</dbReference>
<dbReference type="Proteomes" id="UP000659061">
    <property type="component" value="Unassembled WGS sequence"/>
</dbReference>
<keyword evidence="2" id="KW-0732">Signal</keyword>
<name>A0A8I0FWQ6_9ACTN</name>
<evidence type="ECO:0000313" key="7">
    <source>
        <dbReference type="Proteomes" id="UP000659061"/>
    </source>
</evidence>
<dbReference type="AlphaFoldDB" id="A0A8I0FWQ6"/>
<reference evidence="5 6" key="1">
    <citation type="submission" date="2020-07" db="EMBL/GenBank/DDBJ databases">
        <title>Sequencing the genomes of 1000 actinobacteria strains.</title>
        <authorList>
            <person name="Klenk H.-P."/>
        </authorList>
    </citation>
    <scope>NUCLEOTIDE SEQUENCE [LARGE SCALE GENOMIC DNA]</scope>
    <source>
        <strain evidence="5 6">DSM 19087</strain>
    </source>
</reference>
<feature type="signal peptide" evidence="2">
    <location>
        <begin position="1"/>
        <end position="23"/>
    </location>
</feature>
<evidence type="ECO:0000313" key="5">
    <source>
        <dbReference type="EMBL" id="NYI37732.1"/>
    </source>
</evidence>
<dbReference type="EMBL" id="JACBZN010000001">
    <property type="protein sequence ID" value="NYI37732.1"/>
    <property type="molecule type" value="Genomic_DNA"/>
</dbReference>
<dbReference type="EMBL" id="JACWMT010000002">
    <property type="protein sequence ID" value="MBD1270346.1"/>
    <property type="molecule type" value="Genomic_DNA"/>
</dbReference>
<feature type="region of interest" description="Disordered" evidence="1">
    <location>
        <begin position="31"/>
        <end position="50"/>
    </location>
</feature>
<evidence type="ECO:0008006" key="8">
    <source>
        <dbReference type="Google" id="ProtNLM"/>
    </source>
</evidence>
<sequence length="219" mass="24000">MKHVVVAIAAAVALSLLPGVAHAATSVEVARGAPPCEPESRTARPMSKSAPATYRRAGAWTYGDSITFQSRQHLRRIVTVRTAVDAHWGRDTESAVDALAADVRRHGAPPVVVMAVGTNDLKDVRAFRAQVVRTRQLLPRRTRLVWVDVYADAVTGHDAANRALRSVRGIEVLEWSRQNTRRLRDGRSRLLGDGIHVNARGCEIRNDLIGTALTRAARR</sequence>
<comment type="caution">
    <text evidence="3">The sequence shown here is derived from an EMBL/GenBank/DDBJ whole genome shotgun (WGS) entry which is preliminary data.</text>
</comment>
<evidence type="ECO:0000256" key="1">
    <source>
        <dbReference type="SAM" id="MobiDB-lite"/>
    </source>
</evidence>
<evidence type="ECO:0000313" key="6">
    <source>
        <dbReference type="Proteomes" id="UP000587211"/>
    </source>
</evidence>
<dbReference type="SUPFAM" id="SSF52266">
    <property type="entry name" value="SGNH hydrolase"/>
    <property type="match status" value="1"/>
</dbReference>
<dbReference type="InterPro" id="IPR036514">
    <property type="entry name" value="SGNH_hydro_sf"/>
</dbReference>
<proteinExistence type="predicted"/>
<protein>
    <recommendedName>
        <fullName evidence="8">SGNH hydrolase-type esterase domain-containing protein</fullName>
    </recommendedName>
</protein>
<gene>
    <name evidence="5" type="ORF">BJ975_001107</name>
    <name evidence="3" type="ORF">IDH50_08915</name>
    <name evidence="4" type="ORF">IDH50_14845</name>
</gene>
<evidence type="ECO:0000256" key="2">
    <source>
        <dbReference type="SAM" id="SignalP"/>
    </source>
</evidence>
<dbReference type="RefSeq" id="WP_179424214.1">
    <property type="nucleotide sequence ID" value="NZ_BAAAMP010000003.1"/>
</dbReference>
<accession>A0A8I0FWQ6</accession>
<keyword evidence="6" id="KW-1185">Reference proteome</keyword>
<dbReference type="Proteomes" id="UP000587211">
    <property type="component" value="Unassembled WGS sequence"/>
</dbReference>
<dbReference type="EMBL" id="JACWMT010000003">
    <property type="protein sequence ID" value="MBD1271522.1"/>
    <property type="molecule type" value="Genomic_DNA"/>
</dbReference>
<evidence type="ECO:0000313" key="3">
    <source>
        <dbReference type="EMBL" id="MBD1270346.1"/>
    </source>
</evidence>